<feature type="domain" description="CRISPR type III-associated protein" evidence="8">
    <location>
        <begin position="22"/>
        <end position="242"/>
    </location>
</feature>
<evidence type="ECO:0000256" key="2">
    <source>
        <dbReference type="ARBA" id="ARBA00006680"/>
    </source>
</evidence>
<evidence type="ECO:0000313" key="10">
    <source>
        <dbReference type="Proteomes" id="UP000184076"/>
    </source>
</evidence>
<dbReference type="EMBL" id="FQVB01000015">
    <property type="protein sequence ID" value="SHF33914.1"/>
    <property type="molecule type" value="Genomic_DNA"/>
</dbReference>
<dbReference type="RefSeq" id="WP_073038652.1">
    <property type="nucleotide sequence ID" value="NZ_FQVB01000015.1"/>
</dbReference>
<evidence type="ECO:0000256" key="7">
    <source>
        <dbReference type="SAM" id="MobiDB-lite"/>
    </source>
</evidence>
<dbReference type="GO" id="GO:0003723">
    <property type="term" value="F:RNA binding"/>
    <property type="evidence" value="ECO:0007669"/>
    <property type="project" value="UniProtKB-KW"/>
</dbReference>
<gene>
    <name evidence="9" type="ORF">SAMN02745206_01792</name>
</gene>
<evidence type="ECO:0000256" key="4">
    <source>
        <dbReference type="ARBA" id="ARBA00022884"/>
    </source>
</evidence>
<dbReference type="Proteomes" id="UP000184076">
    <property type="component" value="Unassembled WGS sequence"/>
</dbReference>
<reference evidence="10" key="1">
    <citation type="submission" date="2016-11" db="EMBL/GenBank/DDBJ databases">
        <authorList>
            <person name="Varghese N."/>
            <person name="Submissions S."/>
        </authorList>
    </citation>
    <scope>NUCLEOTIDE SEQUENCE [LARGE SCALE GENOMIC DNA]</scope>
    <source>
        <strain evidence="10">DSM 9756</strain>
    </source>
</reference>
<dbReference type="PANTHER" id="PTHR38007">
    <property type="entry name" value="CRISPR SYSTEM CMS PROTEIN CSM5"/>
    <property type="match status" value="1"/>
</dbReference>
<evidence type="ECO:0000259" key="8">
    <source>
        <dbReference type="Pfam" id="PF03787"/>
    </source>
</evidence>
<dbReference type="InterPro" id="IPR005537">
    <property type="entry name" value="RAMP_III_fam"/>
</dbReference>
<dbReference type="NCBIfam" id="TIGR01899">
    <property type="entry name" value="cas_TM1807_csm5"/>
    <property type="match status" value="1"/>
</dbReference>
<name>A0A1M5AUL5_9BACT</name>
<keyword evidence="5" id="KW-0051">Antiviral defense</keyword>
<comment type="function">
    <text evidence="1">This subunit might be involved in maturation of a crRNA intermediate to its mature form.</text>
</comment>
<dbReference type="STRING" id="1121391.SAMN02745206_01792"/>
<accession>A0A1M5AUL5</accession>
<evidence type="ECO:0000313" key="9">
    <source>
        <dbReference type="EMBL" id="SHF33914.1"/>
    </source>
</evidence>
<feature type="compositionally biased region" description="Low complexity" evidence="7">
    <location>
        <begin position="456"/>
        <end position="469"/>
    </location>
</feature>
<evidence type="ECO:0000256" key="5">
    <source>
        <dbReference type="ARBA" id="ARBA00023118"/>
    </source>
</evidence>
<evidence type="ECO:0000256" key="1">
    <source>
        <dbReference type="ARBA" id="ARBA00003088"/>
    </source>
</evidence>
<dbReference type="InterPro" id="IPR010173">
    <property type="entry name" value="CRISPR-assoc_Csm5"/>
</dbReference>
<dbReference type="AlphaFoldDB" id="A0A1M5AUL5"/>
<evidence type="ECO:0000256" key="6">
    <source>
        <dbReference type="ARBA" id="ARBA00031720"/>
    </source>
</evidence>
<dbReference type="OrthoDB" id="24360at2"/>
<organism evidence="9 10">
    <name type="scientific">Desulfacinum infernum DSM 9756</name>
    <dbReference type="NCBI Taxonomy" id="1121391"/>
    <lineage>
        <taxon>Bacteria</taxon>
        <taxon>Pseudomonadati</taxon>
        <taxon>Thermodesulfobacteriota</taxon>
        <taxon>Syntrophobacteria</taxon>
        <taxon>Syntrophobacterales</taxon>
        <taxon>Syntrophobacteraceae</taxon>
        <taxon>Desulfacinum</taxon>
    </lineage>
</organism>
<proteinExistence type="inferred from homology"/>
<dbReference type="GO" id="GO:0051607">
    <property type="term" value="P:defense response to virus"/>
    <property type="evidence" value="ECO:0007669"/>
    <property type="project" value="UniProtKB-KW"/>
</dbReference>
<keyword evidence="4" id="KW-0694">RNA-binding</keyword>
<protein>
    <recommendedName>
        <fullName evidence="3">CRISPR system Cms protein Csm5</fullName>
    </recommendedName>
    <alternativeName>
        <fullName evidence="6">CRISPR type III A-associated protein Csm5</fullName>
    </alternativeName>
</protein>
<feature type="region of interest" description="Disordered" evidence="7">
    <location>
        <begin position="410"/>
        <end position="498"/>
    </location>
</feature>
<sequence>MATQAAPSPAAEKVLEKLIVNFTVLSPIHIGTRDGSLLPMEFLYDGQRVHVVDEAKLGRFLMERNLMDDFVHQAFSGHLRRKGLGKFLEEKARGTDFKKIGPAVAAYSVPGGGPDMSDFRPFVRDGFGRVYLPGTSIKGVLRTAFLYGAMKAELTGSGEARHPREAQVNQWIQKLQNEHKKERAKKFLSAPLQKEVLQSWDIAGKANDQNRDILRCLKVRDAYPVNGKVETRVIPIQFLSKKPDGSHYWSQKPKGKGDLVVWVEAVTAGTFQTEILWDHELWRMFLKENRSKKAPASTVKGVLLLADRMNRDIAEHEKAFYTARGEPQGGFLKSWYEALGGSIFRIGFGSGMLSTTVNLLWSESLRQRIRNVCGLHRGTDPAPKSRRVWVKSKQECLPMGWARIRIVEDEGPDKKSAAPAPSVGGQAQKSTDKERASGAPEDPIQGLPETRRQKRASSATSAAEASRTAGMEEARKQPPKAPTPPHHGPVGGAAMPVPSKGLVEKAKTVSLTDKIAMERLFKEMERADEVLARKAAEVLKDRMQRQNLWKSTPFQVSIQEYLD</sequence>
<evidence type="ECO:0000256" key="3">
    <source>
        <dbReference type="ARBA" id="ARBA00016113"/>
    </source>
</evidence>
<dbReference type="Pfam" id="PF03787">
    <property type="entry name" value="RAMPs"/>
    <property type="match status" value="1"/>
</dbReference>
<dbReference type="PANTHER" id="PTHR38007:SF1">
    <property type="entry name" value="CRISPR SYSTEM CMS PROTEIN CSM5"/>
    <property type="match status" value="1"/>
</dbReference>
<keyword evidence="10" id="KW-1185">Reference proteome</keyword>
<comment type="similarity">
    <text evidence="2">Belongs to the CRISPR-associated Csm5 family.</text>
</comment>